<reference evidence="2 3" key="1">
    <citation type="submission" date="2019-03" db="EMBL/GenBank/DDBJ databases">
        <title>Draft genome sequences of novel Actinobacteria.</title>
        <authorList>
            <person name="Sahin N."/>
            <person name="Ay H."/>
            <person name="Saygin H."/>
        </authorList>
    </citation>
    <scope>NUCLEOTIDE SEQUENCE [LARGE SCALE GENOMIC DNA]</scope>
    <source>
        <strain evidence="2 3">JCM 13523</strain>
    </source>
</reference>
<sequence length="88" mass="9475">MAVMERAKVLEVLSIHAMVAAESVADDLSLEELGLDSLALGLTLADLEERFDVVIEPDDLSEVRPETLFGDLIDAIVVAARPRMPLGS</sequence>
<dbReference type="Pfam" id="PF00550">
    <property type="entry name" value="PP-binding"/>
    <property type="match status" value="1"/>
</dbReference>
<dbReference type="InterPro" id="IPR009081">
    <property type="entry name" value="PP-bd_ACP"/>
</dbReference>
<accession>A0A4R4ZU61</accession>
<dbReference type="InterPro" id="IPR036736">
    <property type="entry name" value="ACP-like_sf"/>
</dbReference>
<dbReference type="AlphaFoldDB" id="A0A4R4ZU61"/>
<dbReference type="PROSITE" id="PS50075">
    <property type="entry name" value="CARRIER"/>
    <property type="match status" value="1"/>
</dbReference>
<organism evidence="2 3">
    <name type="scientific">Kribbella antibiotica</name>
    <dbReference type="NCBI Taxonomy" id="190195"/>
    <lineage>
        <taxon>Bacteria</taxon>
        <taxon>Bacillati</taxon>
        <taxon>Actinomycetota</taxon>
        <taxon>Actinomycetes</taxon>
        <taxon>Propionibacteriales</taxon>
        <taxon>Kribbellaceae</taxon>
        <taxon>Kribbella</taxon>
    </lineage>
</organism>
<gene>
    <name evidence="2" type="ORF">E1263_06595</name>
</gene>
<protein>
    <submittedName>
        <fullName evidence="2">Acyl carrier protein</fullName>
    </submittedName>
</protein>
<proteinExistence type="predicted"/>
<dbReference type="Gene3D" id="1.10.1200.10">
    <property type="entry name" value="ACP-like"/>
    <property type="match status" value="1"/>
</dbReference>
<evidence type="ECO:0000313" key="2">
    <source>
        <dbReference type="EMBL" id="TDD61694.1"/>
    </source>
</evidence>
<name>A0A4R4ZU61_9ACTN</name>
<feature type="domain" description="Carrier" evidence="1">
    <location>
        <begin position="1"/>
        <end position="80"/>
    </location>
</feature>
<comment type="caution">
    <text evidence="2">The sequence shown here is derived from an EMBL/GenBank/DDBJ whole genome shotgun (WGS) entry which is preliminary data.</text>
</comment>
<dbReference type="SUPFAM" id="SSF47336">
    <property type="entry name" value="ACP-like"/>
    <property type="match status" value="1"/>
</dbReference>
<evidence type="ECO:0000313" key="3">
    <source>
        <dbReference type="Proteomes" id="UP000295124"/>
    </source>
</evidence>
<keyword evidence="3" id="KW-1185">Reference proteome</keyword>
<dbReference type="EMBL" id="SMKX01000012">
    <property type="protein sequence ID" value="TDD61694.1"/>
    <property type="molecule type" value="Genomic_DNA"/>
</dbReference>
<dbReference type="Proteomes" id="UP000295124">
    <property type="component" value="Unassembled WGS sequence"/>
</dbReference>
<dbReference type="RefSeq" id="WP_132166267.1">
    <property type="nucleotide sequence ID" value="NZ_SMKX01000012.1"/>
</dbReference>
<evidence type="ECO:0000259" key="1">
    <source>
        <dbReference type="PROSITE" id="PS50075"/>
    </source>
</evidence>